<dbReference type="Gene3D" id="1.10.357.140">
    <property type="entry name" value="UbiA prenyltransferase"/>
    <property type="match status" value="1"/>
</dbReference>
<dbReference type="HAMAP" id="MF_01635">
    <property type="entry name" value="UbiA"/>
    <property type="match status" value="1"/>
</dbReference>
<comment type="subcellular location">
    <subcellularLocation>
        <location evidence="11">Cell inner membrane</location>
        <topology evidence="11">Multi-pass membrane protein</topology>
    </subcellularLocation>
    <subcellularLocation>
        <location evidence="2">Membrane</location>
        <topology evidence="2">Multi-pass membrane protein</topology>
    </subcellularLocation>
</comment>
<dbReference type="GO" id="GO:0006744">
    <property type="term" value="P:ubiquinone biosynthetic process"/>
    <property type="evidence" value="ECO:0007669"/>
    <property type="project" value="UniProtKB-UniRule"/>
</dbReference>
<evidence type="ECO:0000256" key="7">
    <source>
        <dbReference type="ARBA" id="ARBA00022688"/>
    </source>
</evidence>
<evidence type="ECO:0000313" key="13">
    <source>
        <dbReference type="EMBL" id="XBO41668.1"/>
    </source>
</evidence>
<keyword evidence="10 11" id="KW-0472">Membrane</keyword>
<evidence type="ECO:0000256" key="11">
    <source>
        <dbReference type="HAMAP-Rule" id="MF_01635"/>
    </source>
</evidence>
<evidence type="ECO:0000256" key="1">
    <source>
        <dbReference type="ARBA" id="ARBA00001946"/>
    </source>
</evidence>
<dbReference type="InterPro" id="IPR006370">
    <property type="entry name" value="HB_polyprenyltransferase-like"/>
</dbReference>
<comment type="catalytic activity">
    <reaction evidence="11">
        <text>all-trans-octaprenyl diphosphate + 4-hydroxybenzoate = 4-hydroxy-3-(all-trans-octaprenyl)benzoate + diphosphate</text>
        <dbReference type="Rhea" id="RHEA:27782"/>
        <dbReference type="ChEBI" id="CHEBI:1617"/>
        <dbReference type="ChEBI" id="CHEBI:17879"/>
        <dbReference type="ChEBI" id="CHEBI:33019"/>
        <dbReference type="ChEBI" id="CHEBI:57711"/>
        <dbReference type="EC" id="2.5.1.39"/>
    </reaction>
</comment>
<comment type="similarity">
    <text evidence="3 11">Belongs to the UbiA prenyltransferase family.</text>
</comment>
<proteinExistence type="inferred from homology"/>
<dbReference type="Gene3D" id="1.20.120.1780">
    <property type="entry name" value="UbiA prenyltransferase"/>
    <property type="match status" value="1"/>
</dbReference>
<dbReference type="FunFam" id="1.20.120.1780:FF:000001">
    <property type="entry name" value="4-hydroxybenzoate octaprenyltransferase"/>
    <property type="match status" value="1"/>
</dbReference>
<name>A0AAU7JMM9_9HYPH</name>
<evidence type="ECO:0000256" key="8">
    <source>
        <dbReference type="ARBA" id="ARBA00022692"/>
    </source>
</evidence>
<dbReference type="AlphaFoldDB" id="A0AAU7JMM9"/>
<dbReference type="InterPro" id="IPR044878">
    <property type="entry name" value="UbiA_sf"/>
</dbReference>
<keyword evidence="8 11" id="KW-0812">Transmembrane</keyword>
<dbReference type="CDD" id="cd13959">
    <property type="entry name" value="PT_UbiA_COQ2"/>
    <property type="match status" value="1"/>
</dbReference>
<organism evidence="13">
    <name type="scientific">Alsobacter sp. KACC 23698</name>
    <dbReference type="NCBI Taxonomy" id="3149229"/>
    <lineage>
        <taxon>Bacteria</taxon>
        <taxon>Pseudomonadati</taxon>
        <taxon>Pseudomonadota</taxon>
        <taxon>Alphaproteobacteria</taxon>
        <taxon>Hyphomicrobiales</taxon>
        <taxon>Alsobacteraceae</taxon>
        <taxon>Alsobacter</taxon>
    </lineage>
</organism>
<dbReference type="PANTHER" id="PTHR11048">
    <property type="entry name" value="PRENYLTRANSFERASES"/>
    <property type="match status" value="1"/>
</dbReference>
<comment type="cofactor">
    <cofactor evidence="1 11">
        <name>Mg(2+)</name>
        <dbReference type="ChEBI" id="CHEBI:18420"/>
    </cofactor>
</comment>
<dbReference type="EMBL" id="CP157484">
    <property type="protein sequence ID" value="XBO41668.1"/>
    <property type="molecule type" value="Genomic_DNA"/>
</dbReference>
<evidence type="ECO:0000256" key="4">
    <source>
        <dbReference type="ARBA" id="ARBA00022475"/>
    </source>
</evidence>
<keyword evidence="6 11" id="KW-0808">Transferase</keyword>
<evidence type="ECO:0000256" key="3">
    <source>
        <dbReference type="ARBA" id="ARBA00005985"/>
    </source>
</evidence>
<comment type="pathway">
    <text evidence="11">Cofactor biosynthesis; ubiquinone biosynthesis.</text>
</comment>
<comment type="caution">
    <text evidence="11">Lacks conserved residue(s) required for the propagation of feature annotation.</text>
</comment>
<evidence type="ECO:0000256" key="2">
    <source>
        <dbReference type="ARBA" id="ARBA00004141"/>
    </source>
</evidence>
<keyword evidence="7 11" id="KW-0831">Ubiquinone biosynthesis</keyword>
<dbReference type="GO" id="GO:0005886">
    <property type="term" value="C:plasma membrane"/>
    <property type="evidence" value="ECO:0007669"/>
    <property type="project" value="UniProtKB-SubCell"/>
</dbReference>
<dbReference type="InterPro" id="IPR000537">
    <property type="entry name" value="UbiA_prenyltransferase"/>
</dbReference>
<feature type="transmembrane region" description="Helical" evidence="11">
    <location>
        <begin position="231"/>
        <end position="252"/>
    </location>
</feature>
<dbReference type="GO" id="GO:0008412">
    <property type="term" value="F:4-hydroxybenzoate polyprenyltransferase activity"/>
    <property type="evidence" value="ECO:0007669"/>
    <property type="project" value="UniProtKB-UniRule"/>
</dbReference>
<gene>
    <name evidence="11 13" type="primary">ubiA</name>
    <name evidence="13" type="ORF">ABEG18_02765</name>
</gene>
<evidence type="ECO:0000256" key="6">
    <source>
        <dbReference type="ARBA" id="ARBA00022679"/>
    </source>
</evidence>
<dbReference type="InterPro" id="IPR030470">
    <property type="entry name" value="UbiA_prenylTrfase_CS"/>
</dbReference>
<keyword evidence="9 11" id="KW-1133">Transmembrane helix</keyword>
<dbReference type="FunFam" id="1.10.357.140:FF:000008">
    <property type="entry name" value="4-hydroxybenzoate octaprenyltransferase"/>
    <property type="match status" value="1"/>
</dbReference>
<keyword evidence="11" id="KW-0460">Magnesium</keyword>
<dbReference type="Pfam" id="PF01040">
    <property type="entry name" value="UbiA"/>
    <property type="match status" value="1"/>
</dbReference>
<comment type="function">
    <text evidence="11">Catalyzes the prenylation of para-hydroxybenzoate (PHB) with an all-trans polyprenyl group. Mediates the second step in the final reaction sequence of ubiquinone-8 (UQ-8) biosynthesis, which is the condensation of the polyisoprenoid side chain with PHB, generating the first membrane-bound Q intermediate 3-octaprenyl-4-hydroxybenzoate.</text>
</comment>
<evidence type="ECO:0000256" key="10">
    <source>
        <dbReference type="ARBA" id="ARBA00023136"/>
    </source>
</evidence>
<reference evidence="13" key="1">
    <citation type="submission" date="2024-05" db="EMBL/GenBank/DDBJ databases">
        <authorList>
            <person name="Kim S."/>
            <person name="Heo J."/>
            <person name="Choi H."/>
            <person name="Choi Y."/>
            <person name="Kwon S.-W."/>
            <person name="Kim Y."/>
        </authorList>
    </citation>
    <scope>NUCLEOTIDE SEQUENCE</scope>
    <source>
        <strain evidence="13">KACC 23698</strain>
    </source>
</reference>
<evidence type="ECO:0000256" key="12">
    <source>
        <dbReference type="NCBIfam" id="TIGR01474"/>
    </source>
</evidence>
<dbReference type="InterPro" id="IPR039653">
    <property type="entry name" value="Prenyltransferase"/>
</dbReference>
<dbReference type="NCBIfam" id="TIGR01474">
    <property type="entry name" value="ubiA_proteo"/>
    <property type="match status" value="1"/>
</dbReference>
<protein>
    <recommendedName>
        <fullName evidence="11 12">4-hydroxybenzoate octaprenyltransferase</fullName>
        <ecNumber evidence="11 12">2.5.1.39</ecNumber>
    </recommendedName>
    <alternativeName>
        <fullName evidence="11">4-HB polyprenyltransferase</fullName>
    </alternativeName>
</protein>
<dbReference type="PANTHER" id="PTHR11048:SF28">
    <property type="entry name" value="4-HYDROXYBENZOATE POLYPRENYLTRANSFERASE, MITOCHONDRIAL"/>
    <property type="match status" value="1"/>
</dbReference>
<keyword evidence="4 11" id="KW-1003">Cell membrane</keyword>
<accession>A0AAU7JMM9</accession>
<sequence>MDARTLDAPVPDAPRGNIVDTYAPPSWRPYLRLARIDRPIGWWLLLLPCWWSAALASAVDRSGPPGIADLALFWIGAVAMRGAGSTYNDIVDRDLDRQVERTRGRPIPSGQVSARQAAVFLAAQCLVGLAVLLCFNGFAIVAGFASLGFVAIYPFMKRITSWPQAVLGLAFAWGGLMGWAAHFGSLAWPPVFLYVAAIAWTMGYDTVYAIQDLEDDVLAGIRSTARMFGAHAREAVGALYLIAIVAAGAAVIGTHLGPMAHLGLLAFAAHLLWQVRTLRKADGAVALRLFRSNRDAGLLFFAGLVLEAVLRTA</sequence>
<evidence type="ECO:0000256" key="5">
    <source>
        <dbReference type="ARBA" id="ARBA00022519"/>
    </source>
</evidence>
<dbReference type="EC" id="2.5.1.39" evidence="11 12"/>
<evidence type="ECO:0000256" key="9">
    <source>
        <dbReference type="ARBA" id="ARBA00022989"/>
    </source>
</evidence>
<dbReference type="PROSITE" id="PS00943">
    <property type="entry name" value="UBIA"/>
    <property type="match status" value="1"/>
</dbReference>
<keyword evidence="5 11" id="KW-0997">Cell inner membrane</keyword>